<organism evidence="2 3">
    <name type="scientific">Liparis tanakae</name>
    <name type="common">Tanaka's snailfish</name>
    <dbReference type="NCBI Taxonomy" id="230148"/>
    <lineage>
        <taxon>Eukaryota</taxon>
        <taxon>Metazoa</taxon>
        <taxon>Chordata</taxon>
        <taxon>Craniata</taxon>
        <taxon>Vertebrata</taxon>
        <taxon>Euteleostomi</taxon>
        <taxon>Actinopterygii</taxon>
        <taxon>Neopterygii</taxon>
        <taxon>Teleostei</taxon>
        <taxon>Neoteleostei</taxon>
        <taxon>Acanthomorphata</taxon>
        <taxon>Eupercaria</taxon>
        <taxon>Perciformes</taxon>
        <taxon>Cottioidei</taxon>
        <taxon>Cottales</taxon>
        <taxon>Liparidae</taxon>
        <taxon>Liparis</taxon>
    </lineage>
</organism>
<dbReference type="OrthoDB" id="10007210at2759"/>
<dbReference type="PANTHER" id="PTHR14817:SF2">
    <property type="entry name" value="COILED-COIL DOMAIN-CONTAINING PROTEIN 15"/>
    <property type="match status" value="1"/>
</dbReference>
<name>A0A4Z2EBE1_9TELE</name>
<proteinExistence type="predicted"/>
<protein>
    <submittedName>
        <fullName evidence="2">Coiled-coil domain-containing protein 15</fullName>
    </submittedName>
</protein>
<keyword evidence="1" id="KW-0175">Coiled coil</keyword>
<evidence type="ECO:0000313" key="2">
    <source>
        <dbReference type="EMBL" id="TNN26156.1"/>
    </source>
</evidence>
<evidence type="ECO:0000256" key="1">
    <source>
        <dbReference type="SAM" id="Coils"/>
    </source>
</evidence>
<comment type="caution">
    <text evidence="2">The sequence shown here is derived from an EMBL/GenBank/DDBJ whole genome shotgun (WGS) entry which is preliminary data.</text>
</comment>
<dbReference type="EMBL" id="SRLO01010851">
    <property type="protein sequence ID" value="TNN26156.1"/>
    <property type="molecule type" value="Genomic_DNA"/>
</dbReference>
<reference evidence="2 3" key="1">
    <citation type="submission" date="2019-03" db="EMBL/GenBank/DDBJ databases">
        <title>First draft genome of Liparis tanakae, snailfish: a comprehensive survey of snailfish specific genes.</title>
        <authorList>
            <person name="Kim W."/>
            <person name="Song I."/>
            <person name="Jeong J.-H."/>
            <person name="Kim D."/>
            <person name="Kim S."/>
            <person name="Ryu S."/>
            <person name="Song J.Y."/>
            <person name="Lee S.K."/>
        </authorList>
    </citation>
    <scope>NUCLEOTIDE SEQUENCE [LARGE SCALE GENOMIC DNA]</scope>
    <source>
        <tissue evidence="2">Muscle</tissue>
    </source>
</reference>
<evidence type="ECO:0000313" key="3">
    <source>
        <dbReference type="Proteomes" id="UP000314294"/>
    </source>
</evidence>
<sequence>MHRLVSRDEEDVIVSLLLRRIKVEKEQLRLQEERKMERAGRLAEVRQQMEERERMIVEQLRLEEEEREEQLQRRTREERGRGASRFLEALRSQLKERLCEEELEPPPLCCCASSFWDSHPDTCANNCVFYHNPKAYARALRSSMLSLELQ</sequence>
<gene>
    <name evidence="2" type="primary">CCDC15_1</name>
    <name evidence="2" type="ORF">EYF80_063706</name>
</gene>
<feature type="coiled-coil region" evidence="1">
    <location>
        <begin position="18"/>
        <end position="77"/>
    </location>
</feature>
<accession>A0A4Z2EBE1</accession>
<dbReference type="GO" id="GO:0005813">
    <property type="term" value="C:centrosome"/>
    <property type="evidence" value="ECO:0007669"/>
    <property type="project" value="TreeGrafter"/>
</dbReference>
<keyword evidence="3" id="KW-1185">Reference proteome</keyword>
<dbReference type="PANTHER" id="PTHR14817">
    <property type="entry name" value="COILED-COIL DOMAIN-CONTAINING PROTEIN 15"/>
    <property type="match status" value="1"/>
</dbReference>
<dbReference type="Proteomes" id="UP000314294">
    <property type="component" value="Unassembled WGS sequence"/>
</dbReference>
<dbReference type="InterPro" id="IPR037693">
    <property type="entry name" value="CCDC15"/>
</dbReference>
<dbReference type="AlphaFoldDB" id="A0A4Z2EBE1"/>